<keyword evidence="3" id="KW-0175">Coiled coil</keyword>
<dbReference type="InterPro" id="IPR023152">
    <property type="entry name" value="RasGAP_CS"/>
</dbReference>
<name>A0A5N6JYB9_MONLA</name>
<dbReference type="Pfam" id="PF13716">
    <property type="entry name" value="CRAL_TRIO_2"/>
    <property type="match status" value="1"/>
</dbReference>
<dbReference type="SUPFAM" id="SSF48371">
    <property type="entry name" value="ARM repeat"/>
    <property type="match status" value="1"/>
</dbReference>
<dbReference type="EMBL" id="VIGI01000011">
    <property type="protein sequence ID" value="KAB8294163.1"/>
    <property type="molecule type" value="Genomic_DNA"/>
</dbReference>
<dbReference type="GO" id="GO:0005096">
    <property type="term" value="F:GTPase activator activity"/>
    <property type="evidence" value="ECO:0007669"/>
    <property type="project" value="UniProtKB-KW"/>
</dbReference>
<keyword evidence="2" id="KW-0597">Phosphoprotein</keyword>
<dbReference type="PROSITE" id="PS00509">
    <property type="entry name" value="RAS_GTPASE_ACTIV_1"/>
    <property type="match status" value="1"/>
</dbReference>
<dbReference type="InterPro" id="IPR001251">
    <property type="entry name" value="CRAL-TRIO_dom"/>
</dbReference>
<evidence type="ECO:0000313" key="7">
    <source>
        <dbReference type="Proteomes" id="UP000326757"/>
    </source>
</evidence>
<dbReference type="Pfam" id="PF00616">
    <property type="entry name" value="RasGAP"/>
    <property type="match status" value="2"/>
</dbReference>
<dbReference type="GO" id="GO:0007165">
    <property type="term" value="P:signal transduction"/>
    <property type="evidence" value="ECO:0007669"/>
    <property type="project" value="UniProtKB-ARBA"/>
</dbReference>
<comment type="caution">
    <text evidence="6">The sequence shown here is derived from an EMBL/GenBank/DDBJ whole genome shotgun (WGS) entry which is preliminary data.</text>
</comment>
<dbReference type="Gene3D" id="2.30.29.30">
    <property type="entry name" value="Pleckstrin-homology domain (PH domain)/Phosphotyrosine-binding domain (PTB)"/>
    <property type="match status" value="1"/>
</dbReference>
<dbReference type="Proteomes" id="UP000326757">
    <property type="component" value="Unassembled WGS sequence"/>
</dbReference>
<feature type="coiled-coil region" evidence="3">
    <location>
        <begin position="1264"/>
        <end position="1291"/>
    </location>
</feature>
<proteinExistence type="predicted"/>
<dbReference type="InterPro" id="IPR054071">
    <property type="entry name" value="PH_NF1"/>
</dbReference>
<evidence type="ECO:0000256" key="1">
    <source>
        <dbReference type="ARBA" id="ARBA00022468"/>
    </source>
</evidence>
<protein>
    <recommendedName>
        <fullName evidence="5">Ras-GAP domain-containing protein</fullName>
    </recommendedName>
</protein>
<sequence length="2611" mass="290857">MSDNSSLVITLVERLITKLPHRTGADAYDLNRDEIALLSRATLVDISKSSIAVVAETLVQLLEDLAKPYKTISAHPLHVLHSEFYVLELLAECCTTHWESINASKNASDEEDLVSQSYRSYDSIKPEGRRASRNKLLARDNPPEALDDDLAKRLIDVIKLFSNPIPDGYVLPASNILDDVFGSPPAHDPSGLDSTNGTNSQQNGNGTEAAILIHEHSESTEACIRKVVEFVSFSNWPRTLEYLRGSLRGLLAAQTSNGNQAQNGVGVDDEGLVTVRLIPSFWVDSRKLGVIIQELCGSFLHLRKAFQTIVAVVVPQLIARWLERNPEEFIELHTMHQRLDGGAETLFDMTNTMIDAGRRKTLLFPFQTSLLFLLPDVFEVASNMRDIKSSSISKKVSFLEMLRKALRNRNEAAIYCLTSVLRVARHFPLDSDSALLSYALDVQEEVREAVFRRYTVGAENTTIDPGLMTAAFVSLAHLNFKTCVDSLAPFCLAPNSSPDFKLAALRACTHFAKQSNASDYRPLFDKVSEFIRTYMKVWRNHNSQSALLMQQKGTTLRFRDSYPAEHVASNRQAKFASSGELVHSMLVFLDVHPMAIFVGLDMTSHNSETTFEDIYAAFMAFLSSDDERIRHLTSEVCRNSLTVATLSAWGNQDFYFSTNVKYNFWESTSVILSSISSKIINQTVDEPSTLGFVHGYLQARLDLLKKIKALTELEEDISERLAAYSMMETSFLVTLCSSDIAICQLVASSISLFAEEIRLVESAPNFTKYSLACARNMEVYQELASKDFRFTGLVAFQKRARGLLRKMQHPTAGIIYAWETIFDRWVRLSKQLVARPEVLDERSFGEWRNCSGFLASLGGICIAGQSFLSAPDDQALASLRWIDKATNNSYDDTLLSRYMRQSVQLLASSSIRIREGTRDALSSDLAKALHMPLFEALQTELDVLFDSPRSNTIPVESRIIFAEQTAALLKSIVEKLGSPAELGAGMSVDIGALALNFAKFLNASAEGASALRVKIKICQLCETLTQKKELLNLRHDVRIRNQLLEVIFGWIVRPGTPNADTGVHIAGTRVDELLRLQKDLDRASLKALAELTYRLPLQPAEGQSDADTSDLKSQMFHTYFNRFLSLLNYETAEIGRNEVRLISAVSDDSMSSPELAISALSNLLSANIDVGLKHSLGIGYHEDLEVRTAFVKVLCNILIQGTEFNNLSDAAVNQKYDELLELLVNDMTLTIALCDACPSTEVDEMTISLLNIFDSRGMGFTLLEALIEHEVEETENEAELLRRNCVATKLLSVYAKWKGATYLKATLQKVLERLVLTSKDLDLELDPARTTSPEELQKNTLQLRVVTKVFIDDICNSASRIPVSFRKICSIISSCVMRRFPDAKFTAVGAFIFLRFFCPAIVAPDAEGLIASPPSKEMRRGLLLIAKVVQNLANNVLFGAKEPYMYPLNDFLTQNIYRVTTFLREISAPPNVREPLAESESFDFGSCVALHRFLYDHWDHVRQKLVFRERQLSLRSPIDGAKSHTPVLDALRTLISNLGPPPMDVSWNRPAISQNTPPSYSRFQHFMLRNAGRSSEAVVSNRAVYDGGESKDGLSMICIILRNIETEGTDFDLLLYVYLKIASRMWHKPFGILIDATCYNGQNEPQDALFRKLDLLTPSELTRQLSRVYVYNMNSAFRKCFRRILRLSAKSDNSAFHPKNVDYHLIGSLQDLQSHFHLTQLHLPKETISVVTDTRYVFQPIIRLSKTKGKVEVVIKIGSQFVQVTTTKKQEVVPGLRLHATVNDIFRLTEVDEAPTSIQTEDDSAFGLRTDNGKIVMYFTSPRKGDVLQAIRSAKTRNGKELRTLKSFERLVRPQDVPGTLLNIALTNMASPDAVLRLASYNLLCALCRAFKFAADSKFMSTKELCVPLNPSQFIVDISAQLARSEPQLTGDFLNEFFVGWESFPYAQRPLSLAYMAPWLPSLRTHLIPNEADSDKGRDKVAVIFRKLIEVAISDVVLSTTLEQSIWPAICKDEVFMDIFLDEILKPALTFGIDDERTEILGSILASLGTITIRGKLISRLRKALNRTSLRPTRHLHENTVWGEICVLLRLTLSVSFDSGVQSQLYLPEVFHLVTMLANTGSSDLRLIVHRLLVNTIHAMCTTFALEESKLAKLKVLLSSISEPRQESLFSVASRDGASLPSSQDSGPSALLATESLANLLSDISIVASPTVDLSNTWRARWMSLVASTAFQSNPAIQPRAFTVMGCLAREDVDDDLLYQVLVALRSSIGRYMDDSDSEMMVAIVTALTKMMDKLPSASRYGTQLFWLALSLVRLVPIGLFNCAAMFLEAVLLNISASGELSNGRMISTLLQGRTPLDEAAIQLDEIYGIHFTAENFHFAVSACMVKGMTDSLTRSTAMRVVSTFLNTTTANALKGVSFPQDASRMPYLGLLLGRSLNPEDAGHSLWLANVTQGDLTQGDGSTYSACDMDSIMQNAGLNEKELLLTCAIGLVDFHYLDDTIQNRAFQWLNKLAISSSNVMLRLTGPITSILDDVLMSCQNSVTLESAHQLLRTITSNPQFSAAMENTDVLDRVLSNIGFGGLWKNSTYQGHHEVARECTALTDKLIELIIA</sequence>
<organism evidence="6 7">
    <name type="scientific">Monilinia laxa</name>
    <name type="common">Brown rot fungus</name>
    <name type="synonym">Sclerotinia laxa</name>
    <dbReference type="NCBI Taxonomy" id="61186"/>
    <lineage>
        <taxon>Eukaryota</taxon>
        <taxon>Fungi</taxon>
        <taxon>Dikarya</taxon>
        <taxon>Ascomycota</taxon>
        <taxon>Pezizomycotina</taxon>
        <taxon>Leotiomycetes</taxon>
        <taxon>Helotiales</taxon>
        <taxon>Sclerotiniaceae</taxon>
        <taxon>Monilinia</taxon>
    </lineage>
</organism>
<reference evidence="6 7" key="1">
    <citation type="submission" date="2019-06" db="EMBL/GenBank/DDBJ databases">
        <title>Genome Sequence of the Brown Rot Fungal Pathogen Monilinia laxa.</title>
        <authorList>
            <person name="De Miccolis Angelini R.M."/>
            <person name="Landi L."/>
            <person name="Abate D."/>
            <person name="Pollastro S."/>
            <person name="Romanazzi G."/>
            <person name="Faretra F."/>
        </authorList>
    </citation>
    <scope>NUCLEOTIDE SEQUENCE [LARGE SCALE GENOMIC DNA]</scope>
    <source>
        <strain evidence="6 7">Mlax316</strain>
    </source>
</reference>
<evidence type="ECO:0000256" key="3">
    <source>
        <dbReference type="SAM" id="Coils"/>
    </source>
</evidence>
<evidence type="ECO:0000256" key="4">
    <source>
        <dbReference type="SAM" id="MobiDB-lite"/>
    </source>
</evidence>
<dbReference type="SMART" id="SM00323">
    <property type="entry name" value="RasGAP"/>
    <property type="match status" value="1"/>
</dbReference>
<evidence type="ECO:0000313" key="6">
    <source>
        <dbReference type="EMBL" id="KAB8294163.1"/>
    </source>
</evidence>
<dbReference type="PANTHER" id="PTHR10194:SF142">
    <property type="entry name" value="NEUROFIBROMIN"/>
    <property type="match status" value="1"/>
</dbReference>
<evidence type="ECO:0000259" key="5">
    <source>
        <dbReference type="PROSITE" id="PS50018"/>
    </source>
</evidence>
<keyword evidence="7" id="KW-1185">Reference proteome</keyword>
<keyword evidence="1" id="KW-0343">GTPase activation</keyword>
<dbReference type="CDD" id="cd05392">
    <property type="entry name" value="RasGAP_Neurofibromin_like"/>
    <property type="match status" value="1"/>
</dbReference>
<dbReference type="PROSITE" id="PS50018">
    <property type="entry name" value="RAS_GTPASE_ACTIV_2"/>
    <property type="match status" value="1"/>
</dbReference>
<dbReference type="Gene3D" id="1.10.506.10">
    <property type="entry name" value="GTPase Activation - p120gap, domain 1"/>
    <property type="match status" value="2"/>
</dbReference>
<dbReference type="SUPFAM" id="SSF48350">
    <property type="entry name" value="GTPase activation domain, GAP"/>
    <property type="match status" value="1"/>
</dbReference>
<feature type="region of interest" description="Disordered" evidence="4">
    <location>
        <begin position="182"/>
        <end position="205"/>
    </location>
</feature>
<dbReference type="InterPro" id="IPR011993">
    <property type="entry name" value="PH-like_dom_sf"/>
</dbReference>
<dbReference type="InterPro" id="IPR001936">
    <property type="entry name" value="RasGAP_dom"/>
</dbReference>
<feature type="domain" description="Ras-GAP" evidence="5">
    <location>
        <begin position="1241"/>
        <end position="1434"/>
    </location>
</feature>
<dbReference type="OrthoDB" id="28245at2759"/>
<dbReference type="InterPro" id="IPR039360">
    <property type="entry name" value="Ras_GTPase"/>
</dbReference>
<dbReference type="InterPro" id="IPR016024">
    <property type="entry name" value="ARM-type_fold"/>
</dbReference>
<dbReference type="InterPro" id="IPR036865">
    <property type="entry name" value="CRAL-TRIO_dom_sf"/>
</dbReference>
<dbReference type="InterPro" id="IPR008936">
    <property type="entry name" value="Rho_GTPase_activation_prot"/>
</dbReference>
<evidence type="ECO:0000256" key="2">
    <source>
        <dbReference type="ARBA" id="ARBA00022553"/>
    </source>
</evidence>
<gene>
    <name evidence="6" type="ORF">EYC80_009603</name>
</gene>
<feature type="compositionally biased region" description="Low complexity" evidence="4">
    <location>
        <begin position="194"/>
        <end position="205"/>
    </location>
</feature>
<dbReference type="Gene3D" id="3.40.525.10">
    <property type="entry name" value="CRAL-TRIO lipid binding domain"/>
    <property type="match status" value="1"/>
</dbReference>
<dbReference type="Pfam" id="PF21877">
    <property type="entry name" value="PH_NF1"/>
    <property type="match status" value="1"/>
</dbReference>
<accession>A0A5N6JYB9</accession>
<dbReference type="PANTHER" id="PTHR10194">
    <property type="entry name" value="RAS GTPASE-ACTIVATING PROTEINS"/>
    <property type="match status" value="1"/>
</dbReference>